<evidence type="ECO:0000313" key="3">
    <source>
        <dbReference type="Proteomes" id="UP001487740"/>
    </source>
</evidence>
<organism evidence="2 3">
    <name type="scientific">Scylla paramamosain</name>
    <name type="common">Mud crab</name>
    <dbReference type="NCBI Taxonomy" id="85552"/>
    <lineage>
        <taxon>Eukaryota</taxon>
        <taxon>Metazoa</taxon>
        <taxon>Ecdysozoa</taxon>
        <taxon>Arthropoda</taxon>
        <taxon>Crustacea</taxon>
        <taxon>Multicrustacea</taxon>
        <taxon>Malacostraca</taxon>
        <taxon>Eumalacostraca</taxon>
        <taxon>Eucarida</taxon>
        <taxon>Decapoda</taxon>
        <taxon>Pleocyemata</taxon>
        <taxon>Brachyura</taxon>
        <taxon>Eubrachyura</taxon>
        <taxon>Portunoidea</taxon>
        <taxon>Portunidae</taxon>
        <taxon>Portuninae</taxon>
        <taxon>Scylla</taxon>
    </lineage>
</organism>
<sequence>MNSCSSRQSTAAPPPWTLGPRSSDSGCEVERLRREWTDAYTRTLGTAQVQRPPEERGTRGATTHPLQRKPHVSTPQSAGTSPALWHRTEISD</sequence>
<feature type="region of interest" description="Disordered" evidence="1">
    <location>
        <begin position="1"/>
        <end position="92"/>
    </location>
</feature>
<evidence type="ECO:0000313" key="2">
    <source>
        <dbReference type="EMBL" id="KAK8393237.1"/>
    </source>
</evidence>
<proteinExistence type="predicted"/>
<comment type="caution">
    <text evidence="2">The sequence shown here is derived from an EMBL/GenBank/DDBJ whole genome shotgun (WGS) entry which is preliminary data.</text>
</comment>
<dbReference type="Proteomes" id="UP001487740">
    <property type="component" value="Unassembled WGS sequence"/>
</dbReference>
<evidence type="ECO:0000256" key="1">
    <source>
        <dbReference type="SAM" id="MobiDB-lite"/>
    </source>
</evidence>
<keyword evidence="3" id="KW-1185">Reference proteome</keyword>
<reference evidence="2 3" key="1">
    <citation type="submission" date="2023-03" db="EMBL/GenBank/DDBJ databases">
        <title>High-quality genome of Scylla paramamosain provides insights in environmental adaptation.</title>
        <authorList>
            <person name="Zhang L."/>
        </authorList>
    </citation>
    <scope>NUCLEOTIDE SEQUENCE [LARGE SCALE GENOMIC DNA]</scope>
    <source>
        <strain evidence="2">LZ_2023a</strain>
        <tissue evidence="2">Muscle</tissue>
    </source>
</reference>
<name>A0AAW0TZQ0_SCYPA</name>
<feature type="compositionally biased region" description="Basic and acidic residues" evidence="1">
    <location>
        <begin position="28"/>
        <end position="37"/>
    </location>
</feature>
<accession>A0AAW0TZQ0</accession>
<dbReference type="AlphaFoldDB" id="A0AAW0TZQ0"/>
<protein>
    <submittedName>
        <fullName evidence="2">Uncharacterized protein</fullName>
    </submittedName>
</protein>
<gene>
    <name evidence="2" type="ORF">O3P69_013326</name>
</gene>
<dbReference type="EMBL" id="JARAKH010000021">
    <property type="protein sequence ID" value="KAK8393237.1"/>
    <property type="molecule type" value="Genomic_DNA"/>
</dbReference>
<feature type="compositionally biased region" description="Polar residues" evidence="1">
    <location>
        <begin position="1"/>
        <end position="11"/>
    </location>
</feature>